<evidence type="ECO:0000256" key="2">
    <source>
        <dbReference type="SAM" id="SignalP"/>
    </source>
</evidence>
<sequence>MVNMFLFKSNIFFALFIFVFIIINTTTTPVEGALCERASQTWSWACKNTGGCNDQCITWERAKNGACHSRDGKDMCFCYFDTCDAPFLCERASQTWSGECSNTTGCDRQCQTWEKAAHGACHSRGGKKKCFCYFNQPC</sequence>
<feature type="chain" id="PRO_5042061694" description="Knottins-like domain-containing protein" evidence="2">
    <location>
        <begin position="33"/>
        <end position="138"/>
    </location>
</feature>
<keyword evidence="1" id="KW-1015">Disulfide bond</keyword>
<dbReference type="InterPro" id="IPR003614">
    <property type="entry name" value="Knottins"/>
</dbReference>
<dbReference type="InterPro" id="IPR036574">
    <property type="entry name" value="Scorpion_toxin-like_sf"/>
</dbReference>
<evidence type="ECO:0000259" key="3">
    <source>
        <dbReference type="SMART" id="SM00505"/>
    </source>
</evidence>
<dbReference type="Pfam" id="PF00304">
    <property type="entry name" value="Gamma-thionin"/>
    <property type="match status" value="2"/>
</dbReference>
<dbReference type="AlphaFoldDB" id="A0AAD4X698"/>
<feature type="domain" description="Knottins-like" evidence="3">
    <location>
        <begin position="34"/>
        <end position="82"/>
    </location>
</feature>
<reference evidence="4" key="1">
    <citation type="submission" date="2022-04" db="EMBL/GenBank/DDBJ databases">
        <title>A functionally conserved STORR gene fusion in Papaver species that diverged 16.8 million years ago.</title>
        <authorList>
            <person name="Catania T."/>
        </authorList>
    </citation>
    <scope>NUCLEOTIDE SEQUENCE</scope>
    <source>
        <strain evidence="4">S-188037</strain>
    </source>
</reference>
<evidence type="ECO:0000313" key="4">
    <source>
        <dbReference type="EMBL" id="KAI3851999.1"/>
    </source>
</evidence>
<accession>A0AAD4X698</accession>
<protein>
    <recommendedName>
        <fullName evidence="3">Knottins-like domain-containing protein</fullName>
    </recommendedName>
</protein>
<keyword evidence="5" id="KW-1185">Reference proteome</keyword>
<name>A0AAD4X698_9MAGN</name>
<comment type="caution">
    <text evidence="4">The sequence shown here is derived from an EMBL/GenBank/DDBJ whole genome shotgun (WGS) entry which is preliminary data.</text>
</comment>
<feature type="domain" description="Knottins-like" evidence="3">
    <location>
        <begin position="88"/>
        <end position="138"/>
    </location>
</feature>
<evidence type="ECO:0000313" key="5">
    <source>
        <dbReference type="Proteomes" id="UP001202328"/>
    </source>
</evidence>
<gene>
    <name evidence="4" type="ORF">MKW98_019998</name>
</gene>
<dbReference type="Gene3D" id="3.30.30.10">
    <property type="entry name" value="Knottin, scorpion toxin-like"/>
    <property type="match status" value="2"/>
</dbReference>
<dbReference type="EMBL" id="JAJJMB010015809">
    <property type="protein sequence ID" value="KAI3851999.1"/>
    <property type="molecule type" value="Genomic_DNA"/>
</dbReference>
<proteinExistence type="predicted"/>
<feature type="signal peptide" evidence="2">
    <location>
        <begin position="1"/>
        <end position="32"/>
    </location>
</feature>
<dbReference type="PANTHER" id="PTHR33147">
    <property type="entry name" value="DEFENSIN-LIKE PROTEIN 1"/>
    <property type="match status" value="1"/>
</dbReference>
<dbReference type="Proteomes" id="UP001202328">
    <property type="component" value="Unassembled WGS sequence"/>
</dbReference>
<evidence type="ECO:0000256" key="1">
    <source>
        <dbReference type="ARBA" id="ARBA00023157"/>
    </source>
</evidence>
<dbReference type="SMART" id="SM00505">
    <property type="entry name" value="Knot1"/>
    <property type="match status" value="2"/>
</dbReference>
<keyword evidence="2" id="KW-0732">Signal</keyword>
<dbReference type="SUPFAM" id="SSF57095">
    <property type="entry name" value="Scorpion toxin-like"/>
    <property type="match status" value="2"/>
</dbReference>
<dbReference type="GO" id="GO:0006952">
    <property type="term" value="P:defense response"/>
    <property type="evidence" value="ECO:0007669"/>
    <property type="project" value="InterPro"/>
</dbReference>
<organism evidence="4 5">
    <name type="scientific">Papaver atlanticum</name>
    <dbReference type="NCBI Taxonomy" id="357466"/>
    <lineage>
        <taxon>Eukaryota</taxon>
        <taxon>Viridiplantae</taxon>
        <taxon>Streptophyta</taxon>
        <taxon>Embryophyta</taxon>
        <taxon>Tracheophyta</taxon>
        <taxon>Spermatophyta</taxon>
        <taxon>Magnoliopsida</taxon>
        <taxon>Ranunculales</taxon>
        <taxon>Papaveraceae</taxon>
        <taxon>Papaveroideae</taxon>
        <taxon>Papaver</taxon>
    </lineage>
</organism>
<dbReference type="PANTHER" id="PTHR33147:SF98">
    <property type="entry name" value="GAMMA-THIONIN-RELATED"/>
    <property type="match status" value="1"/>
</dbReference>